<protein>
    <submittedName>
        <fullName evidence="2">Uncharacterized protein</fullName>
    </submittedName>
</protein>
<gene>
    <name evidence="2" type="ORF">AVDCRST_MAG36-2362</name>
</gene>
<feature type="compositionally biased region" description="Basic and acidic residues" evidence="1">
    <location>
        <begin position="1"/>
        <end position="16"/>
    </location>
</feature>
<name>A0A6J4MDV2_9ACTN</name>
<evidence type="ECO:0000313" key="2">
    <source>
        <dbReference type="EMBL" id="CAA9357018.1"/>
    </source>
</evidence>
<evidence type="ECO:0000256" key="1">
    <source>
        <dbReference type="SAM" id="MobiDB-lite"/>
    </source>
</evidence>
<dbReference type="AlphaFoldDB" id="A0A6J4MDV2"/>
<sequence>AAPSRARPEPGADHSARRMARLAGRAPHRGRADGAAGV</sequence>
<feature type="non-terminal residue" evidence="2">
    <location>
        <position position="1"/>
    </location>
</feature>
<organism evidence="2">
    <name type="scientific">uncultured Nocardioidaceae bacterium</name>
    <dbReference type="NCBI Taxonomy" id="253824"/>
    <lineage>
        <taxon>Bacteria</taxon>
        <taxon>Bacillati</taxon>
        <taxon>Actinomycetota</taxon>
        <taxon>Actinomycetes</taxon>
        <taxon>Propionibacteriales</taxon>
        <taxon>Nocardioidaceae</taxon>
        <taxon>environmental samples</taxon>
    </lineage>
</organism>
<dbReference type="EMBL" id="CADCUH010000155">
    <property type="protein sequence ID" value="CAA9357018.1"/>
    <property type="molecule type" value="Genomic_DNA"/>
</dbReference>
<accession>A0A6J4MDV2</accession>
<feature type="region of interest" description="Disordered" evidence="1">
    <location>
        <begin position="1"/>
        <end position="38"/>
    </location>
</feature>
<feature type="non-terminal residue" evidence="2">
    <location>
        <position position="38"/>
    </location>
</feature>
<proteinExistence type="predicted"/>
<reference evidence="2" key="1">
    <citation type="submission" date="2020-02" db="EMBL/GenBank/DDBJ databases">
        <authorList>
            <person name="Meier V. D."/>
        </authorList>
    </citation>
    <scope>NUCLEOTIDE SEQUENCE</scope>
    <source>
        <strain evidence="2">AVDCRST_MAG36</strain>
    </source>
</reference>